<dbReference type="AlphaFoldDB" id="A0A848LGB0"/>
<organism evidence="2 3">
    <name type="scientific">Pyxidicoccus fallax</name>
    <dbReference type="NCBI Taxonomy" id="394095"/>
    <lineage>
        <taxon>Bacteria</taxon>
        <taxon>Pseudomonadati</taxon>
        <taxon>Myxococcota</taxon>
        <taxon>Myxococcia</taxon>
        <taxon>Myxococcales</taxon>
        <taxon>Cystobacterineae</taxon>
        <taxon>Myxococcaceae</taxon>
        <taxon>Pyxidicoccus</taxon>
    </lineage>
</organism>
<keyword evidence="2" id="KW-0378">Hydrolase</keyword>
<evidence type="ECO:0000313" key="2">
    <source>
        <dbReference type="EMBL" id="NMO15581.1"/>
    </source>
</evidence>
<dbReference type="InterPro" id="IPR011335">
    <property type="entry name" value="Restrct_endonuc-II-like"/>
</dbReference>
<keyword evidence="3" id="KW-1185">Reference proteome</keyword>
<dbReference type="CDD" id="cd06260">
    <property type="entry name" value="DUF820-like"/>
    <property type="match status" value="1"/>
</dbReference>
<feature type="domain" description="Putative restriction endonuclease" evidence="1">
    <location>
        <begin position="24"/>
        <end position="177"/>
    </location>
</feature>
<keyword evidence="2" id="KW-0255">Endonuclease</keyword>
<proteinExistence type="predicted"/>
<dbReference type="Proteomes" id="UP000518300">
    <property type="component" value="Unassembled WGS sequence"/>
</dbReference>
<keyword evidence="2" id="KW-0540">Nuclease</keyword>
<accession>A0A848LGB0</accession>
<dbReference type="SUPFAM" id="SSF52980">
    <property type="entry name" value="Restriction endonuclease-like"/>
    <property type="match status" value="1"/>
</dbReference>
<sequence length="191" mass="21417">MGNETKRPATYEDLLALPEHMVGQIIDGELIAMPRPASRHGVAYTSLLTAVNGAFGEGEGGAGGWWIIGEPELHLGKDVLVPDLAGWRIERMPEVPDVPYFTLAPDWVCEVLSPSTETLDRKRKREIYAREGVGHVWLVDPAERVLEVYQWRDGRWTERGRYSGKARVRAEPFDALELRLGALWPSGRKST</sequence>
<name>A0A848LGB0_9BACT</name>
<evidence type="ECO:0000259" key="1">
    <source>
        <dbReference type="Pfam" id="PF05685"/>
    </source>
</evidence>
<gene>
    <name evidence="2" type="ORF">HG543_12055</name>
</gene>
<dbReference type="InterPro" id="IPR012296">
    <property type="entry name" value="Nuclease_put_TT1808"/>
</dbReference>
<dbReference type="Gene3D" id="3.90.1570.10">
    <property type="entry name" value="tt1808, chain A"/>
    <property type="match status" value="1"/>
</dbReference>
<dbReference type="InterPro" id="IPR008538">
    <property type="entry name" value="Uma2"/>
</dbReference>
<dbReference type="GO" id="GO:0004519">
    <property type="term" value="F:endonuclease activity"/>
    <property type="evidence" value="ECO:0007669"/>
    <property type="project" value="UniProtKB-KW"/>
</dbReference>
<dbReference type="EMBL" id="JABBJJ010000042">
    <property type="protein sequence ID" value="NMO15581.1"/>
    <property type="molecule type" value="Genomic_DNA"/>
</dbReference>
<reference evidence="2 3" key="1">
    <citation type="submission" date="2020-04" db="EMBL/GenBank/DDBJ databases">
        <title>Draft genome of Pyxidicoccus fallax type strain.</title>
        <authorList>
            <person name="Whitworth D.E."/>
        </authorList>
    </citation>
    <scope>NUCLEOTIDE SEQUENCE [LARGE SCALE GENOMIC DNA]</scope>
    <source>
        <strain evidence="2 3">DSM 14698</strain>
    </source>
</reference>
<dbReference type="PANTHER" id="PTHR34107:SF4">
    <property type="entry name" value="SLL1222 PROTEIN"/>
    <property type="match status" value="1"/>
</dbReference>
<protein>
    <submittedName>
        <fullName evidence="2">Uma2 family endonuclease</fullName>
    </submittedName>
</protein>
<evidence type="ECO:0000313" key="3">
    <source>
        <dbReference type="Proteomes" id="UP000518300"/>
    </source>
</evidence>
<dbReference type="PANTHER" id="PTHR34107">
    <property type="entry name" value="SLL0198 PROTEIN-RELATED"/>
    <property type="match status" value="1"/>
</dbReference>
<dbReference type="Pfam" id="PF05685">
    <property type="entry name" value="Uma2"/>
    <property type="match status" value="1"/>
</dbReference>
<comment type="caution">
    <text evidence="2">The sequence shown here is derived from an EMBL/GenBank/DDBJ whole genome shotgun (WGS) entry which is preliminary data.</text>
</comment>